<dbReference type="InterPro" id="IPR016129">
    <property type="entry name" value="Caspase_his_AS"/>
</dbReference>
<feature type="domain" description="Caspase family p10" evidence="8">
    <location>
        <begin position="187"/>
        <end position="282"/>
    </location>
</feature>
<keyword evidence="6" id="KW-0865">Zymogen</keyword>
<dbReference type="InterPro" id="IPR002138">
    <property type="entry name" value="Pept_C14_p10"/>
</dbReference>
<dbReference type="InterPro" id="IPR011600">
    <property type="entry name" value="Pept_C14_caspase"/>
</dbReference>
<evidence type="ECO:0000259" key="8">
    <source>
        <dbReference type="PROSITE" id="PS50207"/>
    </source>
</evidence>
<name>A0A182PC04_9DIPT</name>
<dbReference type="GO" id="GO:0006508">
    <property type="term" value="P:proteolysis"/>
    <property type="evidence" value="ECO:0007669"/>
    <property type="project" value="UniProtKB-KW"/>
</dbReference>
<sequence length="284" mass="32316">MYNWFFVLLFRSSKSQLKSSAPWGVIGSFGIEECYDTNNPKRGVALIINQVNFSSMEKREGSNKDRDDMSSVLQRIGFDVRVFDDCNRKQLLSGLQEIANEDHTKNDCLVIVVMTHGKENNLLYASDKSYEVNRLWEPFIGGACPSLIGKPKLFFVQACRGKKLDQGVQLVRMSVDSIDVQSSPESMRYVIPTMADLLVMYSTYDGHYSWRNTSKGSWFIQSLCIELEASAHCRELLHILTAVARRVAYQYQSNVPDSAKLDAKKQMPCTVSMLTKLLYFTPKK</sequence>
<evidence type="ECO:0000313" key="10">
    <source>
        <dbReference type="EnsemblMetazoa" id="AEPI004460-PA"/>
    </source>
</evidence>
<dbReference type="InterPro" id="IPR033139">
    <property type="entry name" value="Caspase_cys_AS"/>
</dbReference>
<evidence type="ECO:0000259" key="9">
    <source>
        <dbReference type="PROSITE" id="PS50208"/>
    </source>
</evidence>
<reference evidence="10" key="2">
    <citation type="submission" date="2020-05" db="UniProtKB">
        <authorList>
            <consortium name="EnsemblMetazoa"/>
        </authorList>
    </citation>
    <scope>IDENTIFICATION</scope>
    <source>
        <strain evidence="10">Epiroticus2</strain>
    </source>
</reference>
<dbReference type="FunFam" id="3.40.50.1460:FF:000001">
    <property type="entry name" value="Caspase-3 preproprotein"/>
    <property type="match status" value="1"/>
</dbReference>
<evidence type="ECO:0000256" key="5">
    <source>
        <dbReference type="ARBA" id="ARBA00022807"/>
    </source>
</evidence>
<dbReference type="PROSITE" id="PS50208">
    <property type="entry name" value="CASPASE_P20"/>
    <property type="match status" value="1"/>
</dbReference>
<dbReference type="GO" id="GO:0045751">
    <property type="term" value="P:negative regulation of Toll signaling pathway"/>
    <property type="evidence" value="ECO:0007669"/>
    <property type="project" value="UniProtKB-ARBA"/>
</dbReference>
<dbReference type="GO" id="GO:0004197">
    <property type="term" value="F:cysteine-type endopeptidase activity"/>
    <property type="evidence" value="ECO:0007669"/>
    <property type="project" value="InterPro"/>
</dbReference>
<dbReference type="GO" id="GO:0016322">
    <property type="term" value="P:neuron remodeling"/>
    <property type="evidence" value="ECO:0007669"/>
    <property type="project" value="UniProtKB-ARBA"/>
</dbReference>
<dbReference type="GO" id="GO:1990525">
    <property type="term" value="F:BIR domain binding"/>
    <property type="evidence" value="ECO:0007669"/>
    <property type="project" value="UniProtKB-ARBA"/>
</dbReference>
<organism evidence="10 11">
    <name type="scientific">Anopheles epiroticus</name>
    <dbReference type="NCBI Taxonomy" id="199890"/>
    <lineage>
        <taxon>Eukaryota</taxon>
        <taxon>Metazoa</taxon>
        <taxon>Ecdysozoa</taxon>
        <taxon>Arthropoda</taxon>
        <taxon>Hexapoda</taxon>
        <taxon>Insecta</taxon>
        <taxon>Pterygota</taxon>
        <taxon>Neoptera</taxon>
        <taxon>Endopterygota</taxon>
        <taxon>Diptera</taxon>
        <taxon>Nematocera</taxon>
        <taxon>Culicoidea</taxon>
        <taxon>Culicidae</taxon>
        <taxon>Anophelinae</taxon>
        <taxon>Anopheles</taxon>
    </lineage>
</organism>
<evidence type="ECO:0000256" key="7">
    <source>
        <dbReference type="RuleBase" id="RU003971"/>
    </source>
</evidence>
<dbReference type="Gene3D" id="3.40.50.1460">
    <property type="match status" value="1"/>
</dbReference>
<dbReference type="Proteomes" id="UP000075885">
    <property type="component" value="Unassembled WGS sequence"/>
</dbReference>
<keyword evidence="2" id="KW-0645">Protease</keyword>
<dbReference type="PROSITE" id="PS50207">
    <property type="entry name" value="CASPASE_P10"/>
    <property type="match status" value="1"/>
</dbReference>
<dbReference type="InterPro" id="IPR015917">
    <property type="entry name" value="Pept_C14A"/>
</dbReference>
<evidence type="ECO:0000313" key="11">
    <source>
        <dbReference type="Proteomes" id="UP000075885"/>
    </source>
</evidence>
<dbReference type="InterPro" id="IPR052039">
    <property type="entry name" value="Caspase-related_regulators"/>
</dbReference>
<dbReference type="PROSITE" id="PS01122">
    <property type="entry name" value="CASPASE_CYS"/>
    <property type="match status" value="1"/>
</dbReference>
<accession>A0A182PC04</accession>
<evidence type="ECO:0000256" key="2">
    <source>
        <dbReference type="ARBA" id="ARBA00022670"/>
    </source>
</evidence>
<keyword evidence="4" id="KW-0378">Hydrolase</keyword>
<dbReference type="PANTHER" id="PTHR22576">
    <property type="entry name" value="MUCOSA ASSOCIATED LYMPHOID TISSUE LYMPHOMA TRANSLOCATION PROTEIN 1/PARACASPASE"/>
    <property type="match status" value="1"/>
</dbReference>
<dbReference type="AlphaFoldDB" id="A0A182PC04"/>
<keyword evidence="5" id="KW-0788">Thiol protease</keyword>
<dbReference type="PRINTS" id="PR00376">
    <property type="entry name" value="IL1BCENZYME"/>
</dbReference>
<proteinExistence type="inferred from homology"/>
<dbReference type="PANTHER" id="PTHR22576:SF41">
    <property type="entry name" value="CASPASE 14, APOPTOSIS-RELATED CYSTEINE PEPTIDASE"/>
    <property type="match status" value="1"/>
</dbReference>
<keyword evidence="11" id="KW-1185">Reference proteome</keyword>
<dbReference type="CDD" id="cd00032">
    <property type="entry name" value="CASc"/>
    <property type="match status" value="1"/>
</dbReference>
<dbReference type="SUPFAM" id="SSF52129">
    <property type="entry name" value="Caspase-like"/>
    <property type="match status" value="1"/>
</dbReference>
<evidence type="ECO:0000256" key="6">
    <source>
        <dbReference type="ARBA" id="ARBA00023145"/>
    </source>
</evidence>
<dbReference type="PROSITE" id="PS01121">
    <property type="entry name" value="CASPASE_HIS"/>
    <property type="match status" value="1"/>
</dbReference>
<evidence type="ECO:0000256" key="1">
    <source>
        <dbReference type="ARBA" id="ARBA00010134"/>
    </source>
</evidence>
<comment type="similarity">
    <text evidence="1 7">Belongs to the peptidase C14A family.</text>
</comment>
<feature type="domain" description="Caspase family p20" evidence="9">
    <location>
        <begin position="41"/>
        <end position="163"/>
    </location>
</feature>
<dbReference type="EnsemblMetazoa" id="AEPI004460-RA">
    <property type="protein sequence ID" value="AEPI004460-PA"/>
    <property type="gene ID" value="AEPI004460"/>
</dbReference>
<dbReference type="STRING" id="199890.A0A182PC04"/>
<dbReference type="InterPro" id="IPR001309">
    <property type="entry name" value="Pept_C14_p20"/>
</dbReference>
<reference evidence="11" key="1">
    <citation type="submission" date="2013-03" db="EMBL/GenBank/DDBJ databases">
        <title>The Genome Sequence of Anopheles epiroticus epiroticus2.</title>
        <authorList>
            <consortium name="The Broad Institute Genomics Platform"/>
            <person name="Neafsey D.E."/>
            <person name="Howell P."/>
            <person name="Walker B."/>
            <person name="Young S.K."/>
            <person name="Zeng Q."/>
            <person name="Gargeya S."/>
            <person name="Fitzgerald M."/>
            <person name="Haas B."/>
            <person name="Abouelleil A."/>
            <person name="Allen A.W."/>
            <person name="Alvarado L."/>
            <person name="Arachchi H.M."/>
            <person name="Berlin A.M."/>
            <person name="Chapman S.B."/>
            <person name="Gainer-Dewar J."/>
            <person name="Goldberg J."/>
            <person name="Griggs A."/>
            <person name="Gujja S."/>
            <person name="Hansen M."/>
            <person name="Howarth C."/>
            <person name="Imamovic A."/>
            <person name="Ireland A."/>
            <person name="Larimer J."/>
            <person name="McCowan C."/>
            <person name="Murphy C."/>
            <person name="Pearson M."/>
            <person name="Poon T.W."/>
            <person name="Priest M."/>
            <person name="Roberts A."/>
            <person name="Saif S."/>
            <person name="Shea T."/>
            <person name="Sisk P."/>
            <person name="Sykes S."/>
            <person name="Wortman J."/>
            <person name="Nusbaum C."/>
            <person name="Birren B."/>
        </authorList>
    </citation>
    <scope>NUCLEOTIDE SEQUENCE [LARGE SCALE GENOMIC DNA]</scope>
    <source>
        <strain evidence="11">Epiroticus2</strain>
    </source>
</reference>
<dbReference type="VEuPathDB" id="VectorBase:AEPI004460"/>
<protein>
    <recommendedName>
        <fullName evidence="12">Caspase</fullName>
    </recommendedName>
</protein>
<dbReference type="Pfam" id="PF00656">
    <property type="entry name" value="Peptidase_C14"/>
    <property type="match status" value="1"/>
</dbReference>
<dbReference type="InterPro" id="IPR029030">
    <property type="entry name" value="Caspase-like_dom_sf"/>
</dbReference>
<dbReference type="GO" id="GO:0045476">
    <property type="term" value="P:nurse cell apoptotic process"/>
    <property type="evidence" value="ECO:0007669"/>
    <property type="project" value="UniProtKB-ARBA"/>
</dbReference>
<dbReference type="SMART" id="SM00115">
    <property type="entry name" value="CASc"/>
    <property type="match status" value="1"/>
</dbReference>
<evidence type="ECO:0000256" key="3">
    <source>
        <dbReference type="ARBA" id="ARBA00022703"/>
    </source>
</evidence>
<evidence type="ECO:0008006" key="12">
    <source>
        <dbReference type="Google" id="ProtNLM"/>
    </source>
</evidence>
<evidence type="ECO:0000256" key="4">
    <source>
        <dbReference type="ARBA" id="ARBA00022801"/>
    </source>
</evidence>
<keyword evidence="3" id="KW-0053">Apoptosis</keyword>